<evidence type="ECO:0000256" key="3">
    <source>
        <dbReference type="PROSITE-ProRule" id="PRU00221"/>
    </source>
</evidence>
<keyword evidence="4" id="KW-1133">Transmembrane helix</keyword>
<feature type="repeat" description="WD" evidence="3">
    <location>
        <begin position="481"/>
        <end position="522"/>
    </location>
</feature>
<dbReference type="InterPro" id="IPR001680">
    <property type="entry name" value="WD40_rpt"/>
</dbReference>
<dbReference type="Gene3D" id="3.40.50.10140">
    <property type="entry name" value="Toll/interleukin-1 receptor homology (TIR) domain"/>
    <property type="match status" value="1"/>
</dbReference>
<dbReference type="Pfam" id="PF00400">
    <property type="entry name" value="WD40"/>
    <property type="match status" value="5"/>
</dbReference>
<dbReference type="PROSITE" id="PS50294">
    <property type="entry name" value="WD_REPEATS_REGION"/>
    <property type="match status" value="4"/>
</dbReference>
<dbReference type="InterPro" id="IPR015943">
    <property type="entry name" value="WD40/YVTN_repeat-like_dom_sf"/>
</dbReference>
<keyword evidence="4" id="KW-0812">Transmembrane</keyword>
<feature type="domain" description="TIR" evidence="5">
    <location>
        <begin position="5"/>
        <end position="129"/>
    </location>
</feature>
<gene>
    <name evidence="6" type="ORF">GCM10010178_41490</name>
</gene>
<dbReference type="SUPFAM" id="SSF52200">
    <property type="entry name" value="Toll/Interleukin receptor TIR domain"/>
    <property type="match status" value="1"/>
</dbReference>
<sequence>MPGERTYAAFISYSHETDHALGPLLQEGVEKFAKPWYRPRARRVFLDNSVLAAEHDLTGAILDGLARSDNFLLLASPASARSRWVGKEVAWWLENRDRRTLFVLLTDGEAVWDDGVLDPKRTDALPEALHGLPEPRCVDLRGVRDVELDVRNPDWESVLADVVAPLDGIDKTELIGHHLRERRRTRRTVLTTISVLVVLLVAAVIFAVRSEQQSNRARQQTLVATSRQLVAQAAAVRDARPATARQLLAQAYRMAPTAEVLGALMDSASIPRVVPGAAVDVAFSPRGDAMAVLRKDELVLHEGTSERAKIPLPDAAAVRFSPDGNLLAATSIRGRVLLAQVSDPAKRSTWDTGTSGIRSLAFVPGKPVLTVTVSGGHTWLLDIADPLAAKLITEFEPNSESIFTSSAVSADGTTLALAGSDGAVDLWDITGTPARRAVLTGHTMEVSVLRFAPTGSLLASGSKDDTVRLWNTATSQQYGVLTGASLFVTSAAFAPDGGTLAFGDGNGTVHLWDVRDPIRPKTAQPLLGHADGINALAFAADSRTLASAGEDVRLWNVLGAGRSSAVTVLPSGSHTLAFGANHRLATGFPTKLYDLTDVVHPREIRTLRTFNRGGSPQLAFSPDGTRLASGLPVALTDPEAGETPVHEERADSLVFGPDGRLLGAGPHPGVFRLWVRDGDRMRAAAELRGSVVAPHGISFGSDSRAVTRGEKGETLQLWDVSSPDAPRLIRTHDTKSDPVESVLFRPTGDTVVTGSATGLITVWDMANGSRVATVRRHVGSVRHLALHPDGQRLASAGVAGEVVLWDVADPSRPVEVSTLRAGGRYTAAAIAFSPDGTMLGGADGTRTTIWSIDVPRLLARLCADTRPMPETEWRQYLPDIPYDPPCA</sequence>
<organism evidence="6 7">
    <name type="scientific">Lentzea flava</name>
    <dbReference type="NCBI Taxonomy" id="103732"/>
    <lineage>
        <taxon>Bacteria</taxon>
        <taxon>Bacillati</taxon>
        <taxon>Actinomycetota</taxon>
        <taxon>Actinomycetes</taxon>
        <taxon>Pseudonocardiales</taxon>
        <taxon>Pseudonocardiaceae</taxon>
        <taxon>Lentzea</taxon>
    </lineage>
</organism>
<keyword evidence="7" id="KW-1185">Reference proteome</keyword>
<dbReference type="InterPro" id="IPR019775">
    <property type="entry name" value="WD40_repeat_CS"/>
</dbReference>
<dbReference type="SUPFAM" id="SSF50960">
    <property type="entry name" value="TolB, C-terminal domain"/>
    <property type="match status" value="1"/>
</dbReference>
<evidence type="ECO:0000256" key="2">
    <source>
        <dbReference type="ARBA" id="ARBA00022737"/>
    </source>
</evidence>
<dbReference type="Gene3D" id="2.130.10.10">
    <property type="entry name" value="YVTN repeat-like/Quinoprotein amine dehydrogenase"/>
    <property type="match status" value="3"/>
</dbReference>
<dbReference type="PROSITE" id="PS50104">
    <property type="entry name" value="TIR"/>
    <property type="match status" value="1"/>
</dbReference>
<keyword evidence="1 3" id="KW-0853">WD repeat</keyword>
<dbReference type="PANTHER" id="PTHR44019:SF8">
    <property type="entry name" value="POC1 CENTRIOLAR PROTEIN HOMOLOG"/>
    <property type="match status" value="1"/>
</dbReference>
<evidence type="ECO:0000313" key="6">
    <source>
        <dbReference type="EMBL" id="GGU44746.1"/>
    </source>
</evidence>
<name>A0ABQ2UMA1_9PSEU</name>
<feature type="repeat" description="WD" evidence="3">
    <location>
        <begin position="732"/>
        <end position="773"/>
    </location>
</feature>
<feature type="transmembrane region" description="Helical" evidence="4">
    <location>
        <begin position="189"/>
        <end position="208"/>
    </location>
</feature>
<accession>A0ABQ2UMA1</accession>
<proteinExistence type="predicted"/>
<dbReference type="EMBL" id="BMRE01000017">
    <property type="protein sequence ID" value="GGU44746.1"/>
    <property type="molecule type" value="Genomic_DNA"/>
</dbReference>
<evidence type="ECO:0000259" key="5">
    <source>
        <dbReference type="PROSITE" id="PS50104"/>
    </source>
</evidence>
<evidence type="ECO:0000256" key="4">
    <source>
        <dbReference type="SAM" id="Phobius"/>
    </source>
</evidence>
<protein>
    <recommendedName>
        <fullName evidence="5">TIR domain-containing protein</fullName>
    </recommendedName>
</protein>
<dbReference type="InterPro" id="IPR050505">
    <property type="entry name" value="WDR55/POC1"/>
</dbReference>
<dbReference type="CDD" id="cd00200">
    <property type="entry name" value="WD40"/>
    <property type="match status" value="2"/>
</dbReference>
<keyword evidence="4" id="KW-0472">Membrane</keyword>
<keyword evidence="2" id="KW-0677">Repeat</keyword>
<dbReference type="InterPro" id="IPR000157">
    <property type="entry name" value="TIR_dom"/>
</dbReference>
<dbReference type="InterPro" id="IPR011047">
    <property type="entry name" value="Quinoprotein_ADH-like_sf"/>
</dbReference>
<dbReference type="SMART" id="SM00255">
    <property type="entry name" value="TIR"/>
    <property type="match status" value="1"/>
</dbReference>
<feature type="repeat" description="WD" evidence="3">
    <location>
        <begin position="439"/>
        <end position="480"/>
    </location>
</feature>
<dbReference type="PROSITE" id="PS50082">
    <property type="entry name" value="WD_REPEATS_2"/>
    <property type="match status" value="4"/>
</dbReference>
<evidence type="ECO:0000256" key="1">
    <source>
        <dbReference type="ARBA" id="ARBA00022574"/>
    </source>
</evidence>
<dbReference type="InterPro" id="IPR035897">
    <property type="entry name" value="Toll_tir_struct_dom_sf"/>
</dbReference>
<evidence type="ECO:0000313" key="7">
    <source>
        <dbReference type="Proteomes" id="UP000649573"/>
    </source>
</evidence>
<comment type="caution">
    <text evidence="6">The sequence shown here is derived from an EMBL/GenBank/DDBJ whole genome shotgun (WGS) entry which is preliminary data.</text>
</comment>
<dbReference type="SMART" id="SM00320">
    <property type="entry name" value="WD40"/>
    <property type="match status" value="9"/>
</dbReference>
<reference evidence="7" key="1">
    <citation type="journal article" date="2019" name="Int. J. Syst. Evol. Microbiol.">
        <title>The Global Catalogue of Microorganisms (GCM) 10K type strain sequencing project: providing services to taxonomists for standard genome sequencing and annotation.</title>
        <authorList>
            <consortium name="The Broad Institute Genomics Platform"/>
            <consortium name="The Broad Institute Genome Sequencing Center for Infectious Disease"/>
            <person name="Wu L."/>
            <person name="Ma J."/>
        </authorList>
    </citation>
    <scope>NUCLEOTIDE SEQUENCE [LARGE SCALE GENOMIC DNA]</scope>
    <source>
        <strain evidence="7">JCM 3296</strain>
    </source>
</reference>
<dbReference type="PANTHER" id="PTHR44019">
    <property type="entry name" value="WD REPEAT-CONTAINING PROTEIN 55"/>
    <property type="match status" value="1"/>
</dbReference>
<feature type="repeat" description="WD" evidence="3">
    <location>
        <begin position="774"/>
        <end position="807"/>
    </location>
</feature>
<dbReference type="SUPFAM" id="SSF50998">
    <property type="entry name" value="Quinoprotein alcohol dehydrogenase-like"/>
    <property type="match status" value="1"/>
</dbReference>
<dbReference type="RefSeq" id="WP_189255350.1">
    <property type="nucleotide sequence ID" value="NZ_BMRE01000017.1"/>
</dbReference>
<dbReference type="PROSITE" id="PS00678">
    <property type="entry name" value="WD_REPEATS_1"/>
    <property type="match status" value="1"/>
</dbReference>
<dbReference type="Proteomes" id="UP000649573">
    <property type="component" value="Unassembled WGS sequence"/>
</dbReference>